<reference evidence="12" key="1">
    <citation type="submission" date="2023-07" db="EMBL/GenBank/DDBJ databases">
        <title>Genome content predicts the carbon catabolic preferences of heterotrophic bacteria.</title>
        <authorList>
            <person name="Gralka M."/>
        </authorList>
    </citation>
    <scope>NUCLEOTIDE SEQUENCE</scope>
    <source>
        <strain evidence="12">I3M17_2</strain>
    </source>
</reference>
<dbReference type="SUPFAM" id="SSF103054">
    <property type="entry name" value="General secretion pathway protein M, EpsM"/>
    <property type="match status" value="1"/>
</dbReference>
<dbReference type="Gene3D" id="3.30.1360.100">
    <property type="entry name" value="General secretion pathway protein M, EpsM"/>
    <property type="match status" value="1"/>
</dbReference>
<dbReference type="GO" id="GO:0005886">
    <property type="term" value="C:plasma membrane"/>
    <property type="evidence" value="ECO:0007669"/>
    <property type="project" value="UniProtKB-SubCell"/>
</dbReference>
<accession>A0AAW7X7F9</accession>
<comment type="caution">
    <text evidence="12">The sequence shown here is derived from an EMBL/GenBank/DDBJ whole genome shotgun (WGS) entry which is preliminary data.</text>
</comment>
<dbReference type="GO" id="GO:0015628">
    <property type="term" value="P:protein secretion by the type II secretion system"/>
    <property type="evidence" value="ECO:0007669"/>
    <property type="project" value="InterPro"/>
</dbReference>
<keyword evidence="3 10" id="KW-0813">Transport</keyword>
<evidence type="ECO:0000256" key="5">
    <source>
        <dbReference type="ARBA" id="ARBA00022519"/>
    </source>
</evidence>
<evidence type="ECO:0000256" key="1">
    <source>
        <dbReference type="ARBA" id="ARBA00004377"/>
    </source>
</evidence>
<dbReference type="PIRSF" id="PIRSF006291">
    <property type="entry name" value="GspM"/>
    <property type="match status" value="1"/>
</dbReference>
<keyword evidence="9 10" id="KW-0472">Membrane</keyword>
<comment type="similarity">
    <text evidence="2 10">Belongs to the GSP M family.</text>
</comment>
<dbReference type="Pfam" id="PF04612">
    <property type="entry name" value="T2SSM"/>
    <property type="match status" value="1"/>
</dbReference>
<evidence type="ECO:0000256" key="3">
    <source>
        <dbReference type="ARBA" id="ARBA00022448"/>
    </source>
</evidence>
<evidence type="ECO:0000256" key="2">
    <source>
        <dbReference type="ARBA" id="ARBA00010637"/>
    </source>
</evidence>
<keyword evidence="4 10" id="KW-1003">Cell membrane</keyword>
<protein>
    <recommendedName>
        <fullName evidence="10">Type II secretion system protein M</fullName>
        <shortName evidence="10">T2SS protein M</shortName>
    </recommendedName>
    <alternativeName>
        <fullName evidence="10">General secretion pathway protein M</fullName>
    </alternativeName>
</protein>
<comment type="function">
    <text evidence="10">Inner membrane component of the type II secretion system required for the energy-dependent secretion of extracellular factors such as proteases and toxins from the periplasm.</text>
</comment>
<evidence type="ECO:0000313" key="12">
    <source>
        <dbReference type="EMBL" id="MDO6423621.1"/>
    </source>
</evidence>
<keyword evidence="5 10" id="KW-0997">Cell inner membrane</keyword>
<dbReference type="InterPro" id="IPR023229">
    <property type="entry name" value="T2SS_M_periplasmic_sf"/>
</dbReference>
<proteinExistence type="inferred from homology"/>
<dbReference type="AlphaFoldDB" id="A0AAW7X7F9"/>
<dbReference type="GO" id="GO:0015627">
    <property type="term" value="C:type II protein secretion system complex"/>
    <property type="evidence" value="ECO:0007669"/>
    <property type="project" value="InterPro"/>
</dbReference>
<name>A0AAW7X7F9_9GAMM</name>
<keyword evidence="7 10" id="KW-0653">Protein transport</keyword>
<comment type="subcellular location">
    <subcellularLocation>
        <location evidence="1">Cell inner membrane</location>
        <topology evidence="1">Single-pass membrane protein</topology>
    </subcellularLocation>
</comment>
<sequence>MNYVNEFKEWWGNASSRDQISLVVCSVCVALYILFMGVLSPLYDMRDAQVRSHESAVVTLARVKELAAQIKGSGEGSGRSGGPSIVDLVDSSLRSHGLRLSNMQPSGRSDVRLRLDEVSFNSLLAWLNEMEVEKGLQVKDMSIAESSNIGMVSVTLRLHQEN</sequence>
<dbReference type="Proteomes" id="UP001169760">
    <property type="component" value="Unassembled WGS sequence"/>
</dbReference>
<dbReference type="InterPro" id="IPR007690">
    <property type="entry name" value="T2SS_GspM"/>
</dbReference>
<dbReference type="RefSeq" id="WP_303493232.1">
    <property type="nucleotide sequence ID" value="NZ_JAUOPB010000010.1"/>
</dbReference>
<evidence type="ECO:0000256" key="10">
    <source>
        <dbReference type="PIRNR" id="PIRNR006291"/>
    </source>
</evidence>
<evidence type="ECO:0000256" key="4">
    <source>
        <dbReference type="ARBA" id="ARBA00022475"/>
    </source>
</evidence>
<evidence type="ECO:0000313" key="13">
    <source>
        <dbReference type="Proteomes" id="UP001169760"/>
    </source>
</evidence>
<evidence type="ECO:0000256" key="9">
    <source>
        <dbReference type="ARBA" id="ARBA00023136"/>
    </source>
</evidence>
<dbReference type="EMBL" id="JAUOPB010000010">
    <property type="protein sequence ID" value="MDO6423621.1"/>
    <property type="molecule type" value="Genomic_DNA"/>
</dbReference>
<evidence type="ECO:0000256" key="6">
    <source>
        <dbReference type="ARBA" id="ARBA00022692"/>
    </source>
</evidence>
<keyword evidence="8 11" id="KW-1133">Transmembrane helix</keyword>
<evidence type="ECO:0000256" key="11">
    <source>
        <dbReference type="SAM" id="Phobius"/>
    </source>
</evidence>
<organism evidence="12 13">
    <name type="scientific">Saccharophagus degradans</name>
    <dbReference type="NCBI Taxonomy" id="86304"/>
    <lineage>
        <taxon>Bacteria</taxon>
        <taxon>Pseudomonadati</taxon>
        <taxon>Pseudomonadota</taxon>
        <taxon>Gammaproteobacteria</taxon>
        <taxon>Cellvibrionales</taxon>
        <taxon>Cellvibrionaceae</taxon>
        <taxon>Saccharophagus</taxon>
    </lineage>
</organism>
<gene>
    <name evidence="12" type="ORF">Q4521_14155</name>
</gene>
<keyword evidence="6 11" id="KW-0812">Transmembrane</keyword>
<evidence type="ECO:0000256" key="8">
    <source>
        <dbReference type="ARBA" id="ARBA00022989"/>
    </source>
</evidence>
<feature type="transmembrane region" description="Helical" evidence="11">
    <location>
        <begin position="20"/>
        <end position="43"/>
    </location>
</feature>
<evidence type="ECO:0000256" key="7">
    <source>
        <dbReference type="ARBA" id="ARBA00022927"/>
    </source>
</evidence>